<gene>
    <name evidence="1" type="ORF">GCM10009430_17990</name>
</gene>
<reference evidence="1 2" key="1">
    <citation type="journal article" date="2019" name="Int. J. Syst. Evol. Microbiol.">
        <title>The Global Catalogue of Microorganisms (GCM) 10K type strain sequencing project: providing services to taxonomists for standard genome sequencing and annotation.</title>
        <authorList>
            <consortium name="The Broad Institute Genomics Platform"/>
            <consortium name="The Broad Institute Genome Sequencing Center for Infectious Disease"/>
            <person name="Wu L."/>
            <person name="Ma J."/>
        </authorList>
    </citation>
    <scope>NUCLEOTIDE SEQUENCE [LARGE SCALE GENOMIC DNA]</scope>
    <source>
        <strain evidence="1 2">JCM 15974</strain>
    </source>
</reference>
<keyword evidence="2" id="KW-1185">Reference proteome</keyword>
<accession>A0ABN1IQQ4</accession>
<organism evidence="1 2">
    <name type="scientific">Aquimarina litoralis</name>
    <dbReference type="NCBI Taxonomy" id="584605"/>
    <lineage>
        <taxon>Bacteria</taxon>
        <taxon>Pseudomonadati</taxon>
        <taxon>Bacteroidota</taxon>
        <taxon>Flavobacteriia</taxon>
        <taxon>Flavobacteriales</taxon>
        <taxon>Flavobacteriaceae</taxon>
        <taxon>Aquimarina</taxon>
    </lineage>
</organism>
<proteinExistence type="predicted"/>
<evidence type="ECO:0000313" key="1">
    <source>
        <dbReference type="EMBL" id="GAA0719204.1"/>
    </source>
</evidence>
<evidence type="ECO:0008006" key="3">
    <source>
        <dbReference type="Google" id="ProtNLM"/>
    </source>
</evidence>
<dbReference type="Proteomes" id="UP001501758">
    <property type="component" value="Unassembled WGS sequence"/>
</dbReference>
<sequence length="365" mass="41955">MIMKDIYYKRITLILLIIFQCYHLNAQEKLSKSIEKTYDFTNSGTLQLENKYGNIIIDGWDQNKIAITINISVSKKEKDDAQELLDRIRPSISKTNSFIKIVSDIEEKNYSFFTRVFNSVNPFDFDKGNVQIDYKISLPINAEIQLKNKFGDIIISEWDGKLTSDSQHGDMWINNDIINANIKMTFGKLQTKSISYGKVELKNSEFDLQTSKNLRILSNGSTINIEKVNQLQLYSNKDKVFLGSIEKIKGELKFSTVWLDNLINEIDLIMDVADFKVDKITNPSANVDINQKSSEINIDISDLNFDFEASLEQGLLRIPKTFKNIKNKMIDDKKRLREIQGTYGSNLEKGIFKITGRKGVIILKE</sequence>
<name>A0ABN1IQQ4_9FLAO</name>
<comment type="caution">
    <text evidence="1">The sequence shown here is derived from an EMBL/GenBank/DDBJ whole genome shotgun (WGS) entry which is preliminary data.</text>
</comment>
<evidence type="ECO:0000313" key="2">
    <source>
        <dbReference type="Proteomes" id="UP001501758"/>
    </source>
</evidence>
<dbReference type="EMBL" id="BAAAGE010000002">
    <property type="protein sequence ID" value="GAA0719204.1"/>
    <property type="molecule type" value="Genomic_DNA"/>
</dbReference>
<protein>
    <recommendedName>
        <fullName evidence="3">Adhesin domain-containing protein</fullName>
    </recommendedName>
</protein>